<protein>
    <recommendedName>
        <fullName evidence="2">Tetratricopeptide repeat protein</fullName>
    </recommendedName>
</protein>
<evidence type="ECO:0008006" key="2">
    <source>
        <dbReference type="Google" id="ProtNLM"/>
    </source>
</evidence>
<reference evidence="1" key="1">
    <citation type="journal article" date="2020" name="mSystems">
        <title>Genome- and Community-Level Interaction Insights into Carbon Utilization and Element Cycling Functions of Hydrothermarchaeota in Hydrothermal Sediment.</title>
        <authorList>
            <person name="Zhou Z."/>
            <person name="Liu Y."/>
            <person name="Xu W."/>
            <person name="Pan J."/>
            <person name="Luo Z.H."/>
            <person name="Li M."/>
        </authorList>
    </citation>
    <scope>NUCLEOTIDE SEQUENCE [LARGE SCALE GENOMIC DNA]</scope>
    <source>
        <strain evidence="1">SpSt-508</strain>
    </source>
</reference>
<evidence type="ECO:0000313" key="1">
    <source>
        <dbReference type="EMBL" id="HGT37775.1"/>
    </source>
</evidence>
<gene>
    <name evidence="1" type="ORF">ENS64_00675</name>
</gene>
<dbReference type="EMBL" id="DSVQ01000002">
    <property type="protein sequence ID" value="HGT37775.1"/>
    <property type="molecule type" value="Genomic_DNA"/>
</dbReference>
<name>A0A7C4LIW5_9PLAN</name>
<accession>A0A7C4LIW5</accession>
<comment type="caution">
    <text evidence="1">The sequence shown here is derived from an EMBL/GenBank/DDBJ whole genome shotgun (WGS) entry which is preliminary data.</text>
</comment>
<organism evidence="1">
    <name type="scientific">Schlesneria paludicola</name>
    <dbReference type="NCBI Taxonomy" id="360056"/>
    <lineage>
        <taxon>Bacteria</taxon>
        <taxon>Pseudomonadati</taxon>
        <taxon>Planctomycetota</taxon>
        <taxon>Planctomycetia</taxon>
        <taxon>Planctomycetales</taxon>
        <taxon>Planctomycetaceae</taxon>
        <taxon>Schlesneria</taxon>
    </lineage>
</organism>
<dbReference type="SUPFAM" id="SSF48452">
    <property type="entry name" value="TPR-like"/>
    <property type="match status" value="1"/>
</dbReference>
<dbReference type="AlphaFoldDB" id="A0A7C4LIW5"/>
<dbReference type="InterPro" id="IPR011990">
    <property type="entry name" value="TPR-like_helical_dom_sf"/>
</dbReference>
<sequence>MSDSFVLSRRLSDAVLVYLVTTGLVLADELSEFGKTLVAAVQEELQIDAALFDVKLSSVVERPRRFVAGTELVLVCPGLADERRNELETRFVELARSFPGGEKWLANNAVVVSTVPPGGEVRGQDKQMVERLISALQHDLELSSETRGAVVREIRFAPLQNGRIALQLSGQIVARSQYDLVEAAVAERLNADPEWRRERHRLVISTELLKLQQTNPAAARRYFQEAVESFKKGQYADADKWFSYAIAEAPADELYPLWKIVTAVALDDVERAKQRLMVHLRHNPNGGFRSRLVAPHFERVQGPLREKVHKLEREVLADLAEPQP</sequence>
<proteinExistence type="predicted"/>